<accession>A0A6J4VDS2</accession>
<name>A0A6J4VDS2_9BACT</name>
<dbReference type="EMBL" id="CADCWN010000179">
    <property type="protein sequence ID" value="CAA9574432.1"/>
    <property type="molecule type" value="Genomic_DNA"/>
</dbReference>
<organism evidence="1">
    <name type="scientific">uncultured Thermomicrobiales bacterium</name>
    <dbReference type="NCBI Taxonomy" id="1645740"/>
    <lineage>
        <taxon>Bacteria</taxon>
        <taxon>Pseudomonadati</taxon>
        <taxon>Thermomicrobiota</taxon>
        <taxon>Thermomicrobia</taxon>
        <taxon>Thermomicrobiales</taxon>
        <taxon>environmental samples</taxon>
    </lineage>
</organism>
<evidence type="ECO:0000313" key="1">
    <source>
        <dbReference type="EMBL" id="CAA9574432.1"/>
    </source>
</evidence>
<proteinExistence type="predicted"/>
<gene>
    <name evidence="1" type="ORF">AVDCRST_MAG18-2376</name>
</gene>
<dbReference type="AlphaFoldDB" id="A0A6J4VDS2"/>
<protein>
    <submittedName>
        <fullName evidence="1">Uncharacterized protein</fullName>
    </submittedName>
</protein>
<reference evidence="1" key="1">
    <citation type="submission" date="2020-02" db="EMBL/GenBank/DDBJ databases">
        <authorList>
            <person name="Meier V. D."/>
        </authorList>
    </citation>
    <scope>NUCLEOTIDE SEQUENCE</scope>
    <source>
        <strain evidence="1">AVDCRST_MAG18</strain>
    </source>
</reference>
<sequence>MTTPLLVAEVPCFGVARELQESFFCQGPFLNKDNLLDEIPTIDRCLDFRQSGPFCEWVFEQLIDPLPCCLCYLSHHASPGMLMVPMSLAW</sequence>